<sequence>MSSAIDVEMKGAIVDGLVNPSKNHSVIASCPNGNCTFPSSGGITHSTVGMCNRCADTTTRLKQVLRPGQYPAHAAGNGSSRPQLVNVTGMGSTLLLPNGLSLGPLGTTFRGYEEVPSAVLNTSFGNLDWALPVPDPAFALGLKASILNFTILQVTDYECVITMTHAIVPGKFGIHADIPPVWSYKCNHPGLDLDSVWEPYNVVSTSCTLYPCVQDYHAEVQNAYLNETVVQETPAMVDMHYFDNWGQAWPNRSMLHFPCLIGGLFYTEDNYSMIPTRNHSMVAMTVDNKASEVPQECFYRIEGPYLSSLQAFLKQNLNGTCSGYYQFVNTDPVNRDTLTNCAYSIGDQEMDKWWLQSLYGRGNATFDTVNAAITSMAQSITTRMRVAGKDGSNQNTAVVLGTAYETRLCNKIDWPWLIFPVALLILTAVLLVTTIGKTLLDGPDVPIWKSSILPLLFAAPNSDLKAVSGSVKDINQAAGNIVVRLVRDSSNGWEFIQEYSATRGGGSESRTSSLTLNVQQSSTERNDSYVLPEIEAVSINADG</sequence>
<evidence type="ECO:0000313" key="2">
    <source>
        <dbReference type="EMBL" id="KAE9976930.1"/>
    </source>
</evidence>
<reference evidence="2 3" key="1">
    <citation type="submission" date="2019-11" db="EMBL/GenBank/DDBJ databases">
        <title>Venturia inaequalis Genome Resource.</title>
        <authorList>
            <person name="Lichtner F.J."/>
        </authorList>
    </citation>
    <scope>NUCLEOTIDE SEQUENCE [LARGE SCALE GENOMIC DNA]</scope>
    <source>
        <strain evidence="2">Bline_iso_100314</strain>
    </source>
</reference>
<gene>
    <name evidence="2" type="ORF">BLS_001781</name>
</gene>
<dbReference type="PANTHER" id="PTHR35394:SF5">
    <property type="entry name" value="DUF3176 DOMAIN-CONTAINING PROTEIN"/>
    <property type="match status" value="1"/>
</dbReference>
<dbReference type="EMBL" id="WNWQ01000143">
    <property type="protein sequence ID" value="KAE9976930.1"/>
    <property type="molecule type" value="Genomic_DNA"/>
</dbReference>
<dbReference type="Proteomes" id="UP000433883">
    <property type="component" value="Unassembled WGS sequence"/>
</dbReference>
<keyword evidence="1" id="KW-1133">Transmembrane helix</keyword>
<organism evidence="2 3">
    <name type="scientific">Venturia inaequalis</name>
    <name type="common">Apple scab fungus</name>
    <dbReference type="NCBI Taxonomy" id="5025"/>
    <lineage>
        <taxon>Eukaryota</taxon>
        <taxon>Fungi</taxon>
        <taxon>Dikarya</taxon>
        <taxon>Ascomycota</taxon>
        <taxon>Pezizomycotina</taxon>
        <taxon>Dothideomycetes</taxon>
        <taxon>Pleosporomycetidae</taxon>
        <taxon>Venturiales</taxon>
        <taxon>Venturiaceae</taxon>
        <taxon>Venturia</taxon>
    </lineage>
</organism>
<keyword evidence="1" id="KW-0472">Membrane</keyword>
<accession>A0A8H3YWU4</accession>
<name>A0A8H3YWU4_VENIN</name>
<evidence type="ECO:0000256" key="1">
    <source>
        <dbReference type="SAM" id="Phobius"/>
    </source>
</evidence>
<protein>
    <submittedName>
        <fullName evidence="2">Uncharacterized protein</fullName>
    </submittedName>
</protein>
<feature type="transmembrane region" description="Helical" evidence="1">
    <location>
        <begin position="414"/>
        <end position="432"/>
    </location>
</feature>
<proteinExistence type="predicted"/>
<evidence type="ECO:0000313" key="3">
    <source>
        <dbReference type="Proteomes" id="UP000433883"/>
    </source>
</evidence>
<comment type="caution">
    <text evidence="2">The sequence shown here is derived from an EMBL/GenBank/DDBJ whole genome shotgun (WGS) entry which is preliminary data.</text>
</comment>
<dbReference type="PANTHER" id="PTHR35394">
    <property type="entry name" value="DUF3176 DOMAIN-CONTAINING PROTEIN"/>
    <property type="match status" value="1"/>
</dbReference>
<dbReference type="AlphaFoldDB" id="A0A8H3YWU4"/>
<keyword evidence="1" id="KW-0812">Transmembrane</keyword>